<evidence type="ECO:0000313" key="3">
    <source>
        <dbReference type="Proteomes" id="UP000569092"/>
    </source>
</evidence>
<name>A0A7W8N2E1_9BACT</name>
<feature type="transmembrane region" description="Helical" evidence="1">
    <location>
        <begin position="163"/>
        <end position="187"/>
    </location>
</feature>
<dbReference type="Proteomes" id="UP000569092">
    <property type="component" value="Unassembled WGS sequence"/>
</dbReference>
<reference evidence="2 3" key="1">
    <citation type="submission" date="2020-08" db="EMBL/GenBank/DDBJ databases">
        <title>Genomic Encyclopedia of Type Strains, Phase IV (KMG-V): Genome sequencing to study the core and pangenomes of soil and plant-associated prokaryotes.</title>
        <authorList>
            <person name="Whitman W."/>
        </authorList>
    </citation>
    <scope>NUCLEOTIDE SEQUENCE [LARGE SCALE GENOMIC DNA]</scope>
    <source>
        <strain evidence="2 3">M8US30</strain>
    </source>
</reference>
<evidence type="ECO:0000256" key="1">
    <source>
        <dbReference type="SAM" id="Phobius"/>
    </source>
</evidence>
<feature type="transmembrane region" description="Helical" evidence="1">
    <location>
        <begin position="84"/>
        <end position="105"/>
    </location>
</feature>
<feature type="transmembrane region" description="Helical" evidence="1">
    <location>
        <begin position="111"/>
        <end position="130"/>
    </location>
</feature>
<sequence>MSDKNTEAADVQSITRIVVRPYGTALPLGCFAFGVGNALLSAYALHWIPLADTKLLAVMMLAFVAPLELIPCIMAFLSRDSGGATAMGIFAAAWVVQGIEFYTGVPGSTSIAMGVFLLLLALILIVLTVVTFPGKPLLGVLLTIAILRSSGGAFVQFGFGGGAVLFAAWTGLLLAAFAFYSGLGFLLEDVKQKPLAMTFRRKEAKAALEGDLAHQLKPLANEAGVRQQL</sequence>
<evidence type="ECO:0000313" key="2">
    <source>
        <dbReference type="EMBL" id="MBB5342979.1"/>
    </source>
</evidence>
<evidence type="ECO:0008006" key="4">
    <source>
        <dbReference type="Google" id="ProtNLM"/>
    </source>
</evidence>
<comment type="caution">
    <text evidence="2">The sequence shown here is derived from an EMBL/GenBank/DDBJ whole genome shotgun (WGS) entry which is preliminary data.</text>
</comment>
<protein>
    <recommendedName>
        <fullName evidence="4">GPR1/FUN34/yaaH family protein</fullName>
    </recommendedName>
</protein>
<keyword evidence="1" id="KW-0812">Transmembrane</keyword>
<dbReference type="EMBL" id="JACHDZ010000001">
    <property type="protein sequence ID" value="MBB5342979.1"/>
    <property type="molecule type" value="Genomic_DNA"/>
</dbReference>
<keyword evidence="1" id="KW-1133">Transmembrane helix</keyword>
<gene>
    <name evidence="2" type="ORF">HDF10_000929</name>
</gene>
<feature type="transmembrane region" description="Helical" evidence="1">
    <location>
        <begin position="25"/>
        <end position="49"/>
    </location>
</feature>
<proteinExistence type="predicted"/>
<keyword evidence="1" id="KW-0472">Membrane</keyword>
<accession>A0A7W8N2E1</accession>
<feature type="transmembrane region" description="Helical" evidence="1">
    <location>
        <begin position="55"/>
        <end position="77"/>
    </location>
</feature>
<organism evidence="2 3">
    <name type="scientific">Tunturiibacter lichenicola</name>
    <dbReference type="NCBI Taxonomy" id="2051959"/>
    <lineage>
        <taxon>Bacteria</taxon>
        <taxon>Pseudomonadati</taxon>
        <taxon>Acidobacteriota</taxon>
        <taxon>Terriglobia</taxon>
        <taxon>Terriglobales</taxon>
        <taxon>Acidobacteriaceae</taxon>
        <taxon>Tunturiibacter</taxon>
    </lineage>
</organism>
<dbReference type="AlphaFoldDB" id="A0A7W8N2E1"/>
<feature type="transmembrane region" description="Helical" evidence="1">
    <location>
        <begin position="137"/>
        <end position="157"/>
    </location>
</feature>